<evidence type="ECO:0000256" key="5">
    <source>
        <dbReference type="ARBA" id="ARBA00022475"/>
    </source>
</evidence>
<keyword evidence="11" id="KW-0175">Coiled coil</keyword>
<evidence type="ECO:0000256" key="10">
    <source>
        <dbReference type="ARBA" id="ARBA00023225"/>
    </source>
</evidence>
<accession>A0A8J7JYE5</accession>
<dbReference type="GO" id="GO:0009288">
    <property type="term" value="C:bacterial-type flagellum"/>
    <property type="evidence" value="ECO:0007669"/>
    <property type="project" value="InterPro"/>
</dbReference>
<keyword evidence="5" id="KW-1003">Cell membrane</keyword>
<dbReference type="GO" id="GO:0015031">
    <property type="term" value="P:protein transport"/>
    <property type="evidence" value="ECO:0007669"/>
    <property type="project" value="UniProtKB-KW"/>
</dbReference>
<dbReference type="PANTHER" id="PTHR38786:SF1">
    <property type="entry name" value="FLAGELLAR FLIJ PROTEIN"/>
    <property type="match status" value="1"/>
</dbReference>
<evidence type="ECO:0000256" key="3">
    <source>
        <dbReference type="ARBA" id="ARBA00020392"/>
    </source>
</evidence>
<keyword evidence="12" id="KW-0966">Cell projection</keyword>
<evidence type="ECO:0000256" key="4">
    <source>
        <dbReference type="ARBA" id="ARBA00022448"/>
    </source>
</evidence>
<dbReference type="AlphaFoldDB" id="A0A8J7JYE5"/>
<dbReference type="InterPro" id="IPR053716">
    <property type="entry name" value="Flag_assembly_chemotaxis_eff"/>
</dbReference>
<dbReference type="Proteomes" id="UP000640333">
    <property type="component" value="Unassembled WGS sequence"/>
</dbReference>
<keyword evidence="7" id="KW-1005">Bacterial flagellum biogenesis</keyword>
<keyword evidence="12" id="KW-0969">Cilium</keyword>
<dbReference type="Pfam" id="PF02050">
    <property type="entry name" value="FliJ"/>
    <property type="match status" value="1"/>
</dbReference>
<evidence type="ECO:0000256" key="8">
    <source>
        <dbReference type="ARBA" id="ARBA00022927"/>
    </source>
</evidence>
<dbReference type="GO" id="GO:0071973">
    <property type="term" value="P:bacterial-type flagellum-dependent cell motility"/>
    <property type="evidence" value="ECO:0007669"/>
    <property type="project" value="InterPro"/>
</dbReference>
<comment type="similarity">
    <text evidence="2">Belongs to the FliJ family.</text>
</comment>
<proteinExistence type="inferred from homology"/>
<name>A0A8J7JYE5_9GAMM</name>
<keyword evidence="9" id="KW-0472">Membrane</keyword>
<keyword evidence="13" id="KW-1185">Reference proteome</keyword>
<dbReference type="InterPro" id="IPR052570">
    <property type="entry name" value="FliJ"/>
</dbReference>
<dbReference type="GO" id="GO:0005886">
    <property type="term" value="C:plasma membrane"/>
    <property type="evidence" value="ECO:0007669"/>
    <property type="project" value="UniProtKB-SubCell"/>
</dbReference>
<dbReference type="EMBL" id="JADEYS010000003">
    <property type="protein sequence ID" value="MBE9396389.1"/>
    <property type="molecule type" value="Genomic_DNA"/>
</dbReference>
<dbReference type="PANTHER" id="PTHR38786">
    <property type="entry name" value="FLAGELLAR FLIJ PROTEIN"/>
    <property type="match status" value="1"/>
</dbReference>
<evidence type="ECO:0000256" key="1">
    <source>
        <dbReference type="ARBA" id="ARBA00004413"/>
    </source>
</evidence>
<dbReference type="Gene3D" id="1.10.287.1700">
    <property type="match status" value="1"/>
</dbReference>
<feature type="coiled-coil region" evidence="11">
    <location>
        <begin position="12"/>
        <end position="136"/>
    </location>
</feature>
<evidence type="ECO:0000313" key="13">
    <source>
        <dbReference type="Proteomes" id="UP000640333"/>
    </source>
</evidence>
<evidence type="ECO:0000256" key="9">
    <source>
        <dbReference type="ARBA" id="ARBA00023136"/>
    </source>
</evidence>
<protein>
    <recommendedName>
        <fullName evidence="3">Flagellar FliJ protein</fullName>
    </recommendedName>
</protein>
<evidence type="ECO:0000256" key="7">
    <source>
        <dbReference type="ARBA" id="ARBA00022795"/>
    </source>
</evidence>
<dbReference type="RefSeq" id="WP_193951945.1">
    <property type="nucleotide sequence ID" value="NZ_JADEYS010000003.1"/>
</dbReference>
<keyword evidence="6" id="KW-0145">Chemotaxis</keyword>
<evidence type="ECO:0000256" key="11">
    <source>
        <dbReference type="SAM" id="Coils"/>
    </source>
</evidence>
<comment type="subcellular location">
    <subcellularLocation>
        <location evidence="1">Cell membrane</location>
        <topology evidence="1">Peripheral membrane protein</topology>
        <orientation evidence="1">Cytoplasmic side</orientation>
    </subcellularLocation>
</comment>
<keyword evidence="8" id="KW-0653">Protein transport</keyword>
<gene>
    <name evidence="12" type="primary">fliJ</name>
    <name evidence="12" type="ORF">IOQ59_03850</name>
</gene>
<comment type="caution">
    <text evidence="12">The sequence shown here is derived from an EMBL/GenBank/DDBJ whole genome shotgun (WGS) entry which is preliminary data.</text>
</comment>
<sequence length="147" mass="17227">MAKRSQRLRVVLDLAERKKKQADQLLAASRARVEKDKQQIVQLEAFLADYQRQYEDAGRQGFGISKLEVYQSFIRKIATALNQQKNALRMNENELSAVERHWTQCYGQVVAMDKLVDKAQDQERKLEDKKLQQQLDERAQMIKSNFI</sequence>
<dbReference type="GO" id="GO:0006935">
    <property type="term" value="P:chemotaxis"/>
    <property type="evidence" value="ECO:0007669"/>
    <property type="project" value="UniProtKB-KW"/>
</dbReference>
<organism evidence="12 13">
    <name type="scientific">Pontibacterium sinense</name>
    <dbReference type="NCBI Taxonomy" id="2781979"/>
    <lineage>
        <taxon>Bacteria</taxon>
        <taxon>Pseudomonadati</taxon>
        <taxon>Pseudomonadota</taxon>
        <taxon>Gammaproteobacteria</taxon>
        <taxon>Oceanospirillales</taxon>
        <taxon>Oceanospirillaceae</taxon>
        <taxon>Pontibacterium</taxon>
    </lineage>
</organism>
<keyword evidence="10" id="KW-1006">Bacterial flagellum protein export</keyword>
<dbReference type="NCBIfam" id="TIGR02473">
    <property type="entry name" value="flagell_FliJ"/>
    <property type="match status" value="1"/>
</dbReference>
<reference evidence="12" key="1">
    <citation type="submission" date="2020-10" db="EMBL/GenBank/DDBJ databases">
        <title>Bacterium isolated from coastal waters sediment.</title>
        <authorList>
            <person name="Chen R.-J."/>
            <person name="Lu D.-C."/>
            <person name="Zhu K.-L."/>
            <person name="Du Z.-J."/>
        </authorList>
    </citation>
    <scope>NUCLEOTIDE SEQUENCE</scope>
    <source>
        <strain evidence="12">N1Y112</strain>
    </source>
</reference>
<keyword evidence="12" id="KW-0282">Flagellum</keyword>
<evidence type="ECO:0000313" key="12">
    <source>
        <dbReference type="EMBL" id="MBE9396389.1"/>
    </source>
</evidence>
<dbReference type="GO" id="GO:0044781">
    <property type="term" value="P:bacterial-type flagellum organization"/>
    <property type="evidence" value="ECO:0007669"/>
    <property type="project" value="UniProtKB-KW"/>
</dbReference>
<keyword evidence="4" id="KW-0813">Transport</keyword>
<evidence type="ECO:0000256" key="6">
    <source>
        <dbReference type="ARBA" id="ARBA00022500"/>
    </source>
</evidence>
<dbReference type="InterPro" id="IPR012823">
    <property type="entry name" value="Flagell_FliJ"/>
</dbReference>
<evidence type="ECO:0000256" key="2">
    <source>
        <dbReference type="ARBA" id="ARBA00010004"/>
    </source>
</evidence>